<organism evidence="1 2">
    <name type="scientific">Mycena indigotica</name>
    <dbReference type="NCBI Taxonomy" id="2126181"/>
    <lineage>
        <taxon>Eukaryota</taxon>
        <taxon>Fungi</taxon>
        <taxon>Dikarya</taxon>
        <taxon>Basidiomycota</taxon>
        <taxon>Agaricomycotina</taxon>
        <taxon>Agaricomycetes</taxon>
        <taxon>Agaricomycetidae</taxon>
        <taxon>Agaricales</taxon>
        <taxon>Marasmiineae</taxon>
        <taxon>Mycenaceae</taxon>
        <taxon>Mycena</taxon>
    </lineage>
</organism>
<gene>
    <name evidence="1" type="ORF">MIND_01156200</name>
</gene>
<sequence>MKSIHEHMLEKGFFCLPTSSCFRPFTMLGCASSPRLPVELEREIFELSASVCDSKGVSLTLVARRVQAWIEPLVYETLVLDSRKESQRILDLANERPLGFLASIVRKVVLTNATYEPHSILSLCSGATHVAMDEVACSDLLIPPVLASMTSIRHLTIAAGEMPECTLGLIYSPAPVFRGVTHLTLLDYFHFEGDLLPFVASLPALTHLALYHPPLCQTTRRFLEVCTNLHVLVILADSEEDRLRKMAGNTSISDTTRVAICVCKGWADGVTVPEGDPENYWTAAEQIIRRLGRDPYTYEITFILLLGSR</sequence>
<reference evidence="1" key="1">
    <citation type="submission" date="2020-05" db="EMBL/GenBank/DDBJ databases">
        <title>Mycena genomes resolve the evolution of fungal bioluminescence.</title>
        <authorList>
            <person name="Tsai I.J."/>
        </authorList>
    </citation>
    <scope>NUCLEOTIDE SEQUENCE</scope>
    <source>
        <strain evidence="1">171206Taipei</strain>
    </source>
</reference>
<protein>
    <submittedName>
        <fullName evidence="1">Uncharacterized protein</fullName>
    </submittedName>
</protein>
<dbReference type="Proteomes" id="UP000636479">
    <property type="component" value="Unassembled WGS sequence"/>
</dbReference>
<accession>A0A8H6S694</accession>
<evidence type="ECO:0000313" key="1">
    <source>
        <dbReference type="EMBL" id="KAF7292587.1"/>
    </source>
</evidence>
<proteinExistence type="predicted"/>
<dbReference type="OrthoDB" id="3021279at2759"/>
<dbReference type="EMBL" id="JACAZF010000011">
    <property type="protein sequence ID" value="KAF7292587.1"/>
    <property type="molecule type" value="Genomic_DNA"/>
</dbReference>
<dbReference type="SUPFAM" id="SSF52047">
    <property type="entry name" value="RNI-like"/>
    <property type="match status" value="1"/>
</dbReference>
<dbReference type="AlphaFoldDB" id="A0A8H6S694"/>
<keyword evidence="2" id="KW-1185">Reference proteome</keyword>
<comment type="caution">
    <text evidence="1">The sequence shown here is derived from an EMBL/GenBank/DDBJ whole genome shotgun (WGS) entry which is preliminary data.</text>
</comment>
<dbReference type="GeneID" id="59350605"/>
<evidence type="ECO:0000313" key="2">
    <source>
        <dbReference type="Proteomes" id="UP000636479"/>
    </source>
</evidence>
<dbReference type="RefSeq" id="XP_037215015.1">
    <property type="nucleotide sequence ID" value="XM_037368089.1"/>
</dbReference>
<name>A0A8H6S694_9AGAR</name>